<dbReference type="PANTHER" id="PTHR21569">
    <property type="entry name" value="RIBOSOMAL PROTEIN S9"/>
    <property type="match status" value="1"/>
</dbReference>
<dbReference type="SUPFAM" id="SSF54211">
    <property type="entry name" value="Ribosomal protein S5 domain 2-like"/>
    <property type="match status" value="1"/>
</dbReference>
<dbReference type="InterPro" id="IPR020574">
    <property type="entry name" value="Ribosomal_uS9_CS"/>
</dbReference>
<gene>
    <name evidence="4" type="primary">rps9</name>
    <name evidence="6" type="ORF">IPA_05220</name>
</gene>
<dbReference type="GO" id="GO:0022627">
    <property type="term" value="C:cytosolic small ribosomal subunit"/>
    <property type="evidence" value="ECO:0007669"/>
    <property type="project" value="UniProtKB-UniRule"/>
</dbReference>
<sequence>MMVEVKWAKEQEGKGGVRIVLASGKRKRAIAKAIVYPGKGRVWINGVPVEIVKPEIKRWRILEPLLLAGEKVMKNVDIKVWVKGGGFMAQAEAARMAIARGLIKYTGSEELKTLYEEHDRHMLSGDPRRTEPEKWMRYSARRRRQKSYR</sequence>
<evidence type="ECO:0000313" key="6">
    <source>
        <dbReference type="EMBL" id="UXD21537.1"/>
    </source>
</evidence>
<protein>
    <recommendedName>
        <fullName evidence="4">Small ribosomal subunit protein uS9</fullName>
    </recommendedName>
</protein>
<dbReference type="InterPro" id="IPR000754">
    <property type="entry name" value="Ribosomal_uS9"/>
</dbReference>
<keyword evidence="3 4" id="KW-0687">Ribonucleoprotein</keyword>
<dbReference type="GO" id="GO:0003723">
    <property type="term" value="F:RNA binding"/>
    <property type="evidence" value="ECO:0007669"/>
    <property type="project" value="TreeGrafter"/>
</dbReference>
<dbReference type="HAMAP" id="MF_00532_A">
    <property type="entry name" value="Ribosomal_uS9_A"/>
    <property type="match status" value="1"/>
</dbReference>
<dbReference type="InterPro" id="IPR014721">
    <property type="entry name" value="Ribsml_uS5_D2-typ_fold_subgr"/>
</dbReference>
<evidence type="ECO:0000256" key="4">
    <source>
        <dbReference type="HAMAP-Rule" id="MF_00532"/>
    </source>
</evidence>
<comment type="similarity">
    <text evidence="1 4 5">Belongs to the universal ribosomal protein uS9 family.</text>
</comment>
<name>A0A977K9K5_9CREN</name>
<dbReference type="InterPro" id="IPR019958">
    <property type="entry name" value="Ribosomal_uS9_archaeal"/>
</dbReference>
<dbReference type="Gene3D" id="3.30.230.10">
    <property type="match status" value="1"/>
</dbReference>
<dbReference type="Pfam" id="PF00380">
    <property type="entry name" value="Ribosomal_S9"/>
    <property type="match status" value="1"/>
</dbReference>
<accession>A0A977K9K5</accession>
<keyword evidence="2 4" id="KW-0689">Ribosomal protein</keyword>
<dbReference type="GO" id="GO:0000462">
    <property type="term" value="P:maturation of SSU-rRNA from tricistronic rRNA transcript (SSU-rRNA, 5.8S rRNA, LSU-rRNA)"/>
    <property type="evidence" value="ECO:0007669"/>
    <property type="project" value="TreeGrafter"/>
</dbReference>
<dbReference type="EMBL" id="CP006868">
    <property type="protein sequence ID" value="UXD21537.1"/>
    <property type="molecule type" value="Genomic_DNA"/>
</dbReference>
<dbReference type="NCBIfam" id="NF001749">
    <property type="entry name" value="PRK00474.1"/>
    <property type="match status" value="1"/>
</dbReference>
<dbReference type="GO" id="GO:0006412">
    <property type="term" value="P:translation"/>
    <property type="evidence" value="ECO:0007669"/>
    <property type="project" value="UniProtKB-UniRule"/>
</dbReference>
<keyword evidence="7" id="KW-1185">Reference proteome</keyword>
<evidence type="ECO:0000256" key="1">
    <source>
        <dbReference type="ARBA" id="ARBA00005251"/>
    </source>
</evidence>
<organism evidence="6 7">
    <name type="scientific">Ignicoccus pacificus DSM 13166</name>
    <dbReference type="NCBI Taxonomy" id="940294"/>
    <lineage>
        <taxon>Archaea</taxon>
        <taxon>Thermoproteota</taxon>
        <taxon>Thermoprotei</taxon>
        <taxon>Desulfurococcales</taxon>
        <taxon>Desulfurococcaceae</taxon>
        <taxon>Ignicoccus</taxon>
    </lineage>
</organism>
<dbReference type="Proteomes" id="UP001063698">
    <property type="component" value="Chromosome"/>
</dbReference>
<evidence type="ECO:0000256" key="2">
    <source>
        <dbReference type="ARBA" id="ARBA00022980"/>
    </source>
</evidence>
<dbReference type="PANTHER" id="PTHR21569:SF16">
    <property type="entry name" value="RIBOSOMAL PROTEIN S16"/>
    <property type="match status" value="1"/>
</dbReference>
<evidence type="ECO:0000313" key="7">
    <source>
        <dbReference type="Proteomes" id="UP001063698"/>
    </source>
</evidence>
<proteinExistence type="inferred from homology"/>
<dbReference type="InterPro" id="IPR020568">
    <property type="entry name" value="Ribosomal_Su5_D2-typ_SF"/>
</dbReference>
<dbReference type="AlphaFoldDB" id="A0A977K9K5"/>
<dbReference type="NCBIfam" id="TIGR03627">
    <property type="entry name" value="uS9_arch"/>
    <property type="match status" value="1"/>
</dbReference>
<reference evidence="6" key="1">
    <citation type="submission" date="2013-11" db="EMBL/GenBank/DDBJ databases">
        <title>Comparative genomics of Ignicoccus.</title>
        <authorList>
            <person name="Podar M."/>
        </authorList>
    </citation>
    <scope>NUCLEOTIDE SEQUENCE</scope>
    <source>
        <strain evidence="6">DSM 13166</strain>
    </source>
</reference>
<dbReference type="PROSITE" id="PS00360">
    <property type="entry name" value="RIBOSOMAL_S9"/>
    <property type="match status" value="1"/>
</dbReference>
<evidence type="ECO:0000256" key="5">
    <source>
        <dbReference type="RuleBase" id="RU003815"/>
    </source>
</evidence>
<evidence type="ECO:0000256" key="3">
    <source>
        <dbReference type="ARBA" id="ARBA00023274"/>
    </source>
</evidence>
<dbReference type="GO" id="GO:0003735">
    <property type="term" value="F:structural constituent of ribosome"/>
    <property type="evidence" value="ECO:0007669"/>
    <property type="project" value="UniProtKB-UniRule"/>
</dbReference>
<dbReference type="KEGG" id="ipc:IPA_05220"/>